<gene>
    <name evidence="2" type="ORF">V144x_06860</name>
</gene>
<feature type="transmembrane region" description="Helical" evidence="1">
    <location>
        <begin position="42"/>
        <end position="65"/>
    </location>
</feature>
<dbReference type="AlphaFoldDB" id="A0A517VQE6"/>
<keyword evidence="1" id="KW-1133">Transmembrane helix</keyword>
<feature type="transmembrane region" description="Helical" evidence="1">
    <location>
        <begin position="18"/>
        <end position="36"/>
    </location>
</feature>
<proteinExistence type="predicted"/>
<accession>A0A517VQE6</accession>
<name>A0A517VQE6_9PLAN</name>
<reference evidence="2 3" key="1">
    <citation type="submission" date="2019-03" db="EMBL/GenBank/DDBJ databases">
        <title>Deep-cultivation of Planctomycetes and their phenomic and genomic characterization uncovers novel biology.</title>
        <authorList>
            <person name="Wiegand S."/>
            <person name="Jogler M."/>
            <person name="Boedeker C."/>
            <person name="Pinto D."/>
            <person name="Vollmers J."/>
            <person name="Rivas-Marin E."/>
            <person name="Kohn T."/>
            <person name="Peeters S.H."/>
            <person name="Heuer A."/>
            <person name="Rast P."/>
            <person name="Oberbeckmann S."/>
            <person name="Bunk B."/>
            <person name="Jeske O."/>
            <person name="Meyerdierks A."/>
            <person name="Storesund J.E."/>
            <person name="Kallscheuer N."/>
            <person name="Luecker S."/>
            <person name="Lage O.M."/>
            <person name="Pohl T."/>
            <person name="Merkel B.J."/>
            <person name="Hornburger P."/>
            <person name="Mueller R.-W."/>
            <person name="Bruemmer F."/>
            <person name="Labrenz M."/>
            <person name="Spormann A.M."/>
            <person name="Op den Camp H."/>
            <person name="Overmann J."/>
            <person name="Amann R."/>
            <person name="Jetten M.S.M."/>
            <person name="Mascher T."/>
            <person name="Medema M.H."/>
            <person name="Devos D.P."/>
            <person name="Kaster A.-K."/>
            <person name="Ovreas L."/>
            <person name="Rohde M."/>
            <person name="Galperin M.Y."/>
            <person name="Jogler C."/>
        </authorList>
    </citation>
    <scope>NUCLEOTIDE SEQUENCE [LARGE SCALE GENOMIC DNA]</scope>
    <source>
        <strain evidence="2 3">V144</strain>
    </source>
</reference>
<evidence type="ECO:0000256" key="1">
    <source>
        <dbReference type="SAM" id="Phobius"/>
    </source>
</evidence>
<dbReference type="EMBL" id="CP037920">
    <property type="protein sequence ID" value="QDT95245.1"/>
    <property type="molecule type" value="Genomic_DNA"/>
</dbReference>
<dbReference type="Proteomes" id="UP000318704">
    <property type="component" value="Chromosome"/>
</dbReference>
<keyword evidence="1" id="KW-0812">Transmembrane</keyword>
<dbReference type="KEGG" id="gaw:V144x_06860"/>
<sequence length="101" mass="11524">MENINDATDDHEEIKIPLWLKITFLVFLACSIWMIYCYGIIIYLVFLLPFVLIMSLIASVIGLLSGKKEDQIFYMISLSVMVAILAVIVKASTESVFRDEE</sequence>
<feature type="transmembrane region" description="Helical" evidence="1">
    <location>
        <begin position="72"/>
        <end position="91"/>
    </location>
</feature>
<protein>
    <submittedName>
        <fullName evidence="2">Uncharacterized protein</fullName>
    </submittedName>
</protein>
<evidence type="ECO:0000313" key="3">
    <source>
        <dbReference type="Proteomes" id="UP000318704"/>
    </source>
</evidence>
<organism evidence="2 3">
    <name type="scientific">Gimesia aquarii</name>
    <dbReference type="NCBI Taxonomy" id="2527964"/>
    <lineage>
        <taxon>Bacteria</taxon>
        <taxon>Pseudomonadati</taxon>
        <taxon>Planctomycetota</taxon>
        <taxon>Planctomycetia</taxon>
        <taxon>Planctomycetales</taxon>
        <taxon>Planctomycetaceae</taxon>
        <taxon>Gimesia</taxon>
    </lineage>
</organism>
<dbReference type="RefSeq" id="WP_144981348.1">
    <property type="nucleotide sequence ID" value="NZ_CP037920.1"/>
</dbReference>
<evidence type="ECO:0000313" key="2">
    <source>
        <dbReference type="EMBL" id="QDT95245.1"/>
    </source>
</evidence>
<keyword evidence="1" id="KW-0472">Membrane</keyword>